<evidence type="ECO:0000256" key="5">
    <source>
        <dbReference type="SAM" id="MobiDB-lite"/>
    </source>
</evidence>
<accession>A0A2S5T8N2</accession>
<feature type="region of interest" description="Disordered" evidence="5">
    <location>
        <begin position="338"/>
        <end position="371"/>
    </location>
</feature>
<dbReference type="Gene3D" id="1.10.10.10">
    <property type="entry name" value="Winged helix-like DNA-binding domain superfamily/Winged helix DNA-binding domain"/>
    <property type="match status" value="1"/>
</dbReference>
<dbReference type="Pfam" id="PF00126">
    <property type="entry name" value="HTH_1"/>
    <property type="match status" value="1"/>
</dbReference>
<evidence type="ECO:0000313" key="8">
    <source>
        <dbReference type="Proteomes" id="UP000239406"/>
    </source>
</evidence>
<dbReference type="Gene3D" id="3.40.190.290">
    <property type="match status" value="1"/>
</dbReference>
<feature type="compositionally biased region" description="Low complexity" evidence="5">
    <location>
        <begin position="341"/>
        <end position="354"/>
    </location>
</feature>
<keyword evidence="2" id="KW-0805">Transcription regulation</keyword>
<evidence type="ECO:0000313" key="7">
    <source>
        <dbReference type="EMBL" id="PPE71319.1"/>
    </source>
</evidence>
<sequence length="371" mass="40626">MKRLFHSRRRESLVSIAAPPGFPGDGMQTVHRPAHDARRYHRRMRIRSIEIFHAVMQCGTVKGAADMLHITQPAATRLLQQAERQAGFPLFQRVKGRLVPTREARALYPEVEQLYVRLDGIRQLVDNLAHGQGDMLRVACVPSLAQDWLPKALAPLMQRHPHLRLSVRTLHSRQIVDSLVLRETDIGFAFDAPEHPALLAEPLAQARLVCVGPRLGRSQLPLAELATLPVIDLDASDPLGRRLHHARELHDIQWAPRMLAHSHHAAIALAREGIGLALVDSFTGSAARATLPLEMAVVEPEIPVTVHAMRLHDAPGSALVRHLVDAMGRVLATAASLTPQPADHAQRGAAAAPAPASPAPRPAARRNRTPG</sequence>
<dbReference type="GO" id="GO:0010628">
    <property type="term" value="P:positive regulation of gene expression"/>
    <property type="evidence" value="ECO:0007669"/>
    <property type="project" value="TreeGrafter"/>
</dbReference>
<dbReference type="PROSITE" id="PS50931">
    <property type="entry name" value="HTH_LYSR"/>
    <property type="match status" value="1"/>
</dbReference>
<dbReference type="Proteomes" id="UP000239406">
    <property type="component" value="Unassembled WGS sequence"/>
</dbReference>
<keyword evidence="8" id="KW-1185">Reference proteome</keyword>
<proteinExistence type="inferred from homology"/>
<gene>
    <name evidence="7" type="ORF">C1702_02540</name>
</gene>
<dbReference type="AlphaFoldDB" id="A0A2S5T8N2"/>
<evidence type="ECO:0000256" key="3">
    <source>
        <dbReference type="ARBA" id="ARBA00023125"/>
    </source>
</evidence>
<protein>
    <submittedName>
        <fullName evidence="7">LysR family transcriptional regulator</fullName>
    </submittedName>
</protein>
<evidence type="ECO:0000256" key="2">
    <source>
        <dbReference type="ARBA" id="ARBA00023015"/>
    </source>
</evidence>
<dbReference type="GO" id="GO:0009089">
    <property type="term" value="P:lysine biosynthetic process via diaminopimelate"/>
    <property type="evidence" value="ECO:0007669"/>
    <property type="project" value="TreeGrafter"/>
</dbReference>
<evidence type="ECO:0000256" key="4">
    <source>
        <dbReference type="ARBA" id="ARBA00023163"/>
    </source>
</evidence>
<dbReference type="GO" id="GO:0003700">
    <property type="term" value="F:DNA-binding transcription factor activity"/>
    <property type="evidence" value="ECO:0007669"/>
    <property type="project" value="InterPro"/>
</dbReference>
<dbReference type="Pfam" id="PF03466">
    <property type="entry name" value="LysR_substrate"/>
    <property type="match status" value="1"/>
</dbReference>
<comment type="caution">
    <text evidence="7">The sequence shown here is derived from an EMBL/GenBank/DDBJ whole genome shotgun (WGS) entry which is preliminary data.</text>
</comment>
<dbReference type="SUPFAM" id="SSF46785">
    <property type="entry name" value="Winged helix' DNA-binding domain"/>
    <property type="match status" value="1"/>
</dbReference>
<evidence type="ECO:0000256" key="1">
    <source>
        <dbReference type="ARBA" id="ARBA00009437"/>
    </source>
</evidence>
<dbReference type="PANTHER" id="PTHR30427:SF1">
    <property type="entry name" value="TRANSCRIPTIONAL ACTIVATOR PROTEIN LYSR"/>
    <property type="match status" value="1"/>
</dbReference>
<dbReference type="PANTHER" id="PTHR30427">
    <property type="entry name" value="TRANSCRIPTIONAL ACTIVATOR PROTEIN LYSR"/>
    <property type="match status" value="1"/>
</dbReference>
<dbReference type="GO" id="GO:0043565">
    <property type="term" value="F:sequence-specific DNA binding"/>
    <property type="evidence" value="ECO:0007669"/>
    <property type="project" value="TreeGrafter"/>
</dbReference>
<dbReference type="EMBL" id="PSNY01000002">
    <property type="protein sequence ID" value="PPE71319.1"/>
    <property type="molecule type" value="Genomic_DNA"/>
</dbReference>
<keyword evidence="3" id="KW-0238">DNA-binding</keyword>
<name>A0A2S5T8N2_9BURK</name>
<keyword evidence="4" id="KW-0804">Transcription</keyword>
<dbReference type="InterPro" id="IPR000847">
    <property type="entry name" value="LysR_HTH_N"/>
</dbReference>
<reference evidence="7 8" key="1">
    <citation type="submission" date="2018-02" db="EMBL/GenBank/DDBJ databases">
        <title>Reclassifiation of [Polyangium] brachysporum DSM 7029 as Guopingzhaonella breviflexa gen. nov., sp. nov., a member of the family Comamonadaceae.</title>
        <authorList>
            <person name="Tang B."/>
        </authorList>
    </citation>
    <scope>NUCLEOTIDE SEQUENCE [LARGE SCALE GENOMIC DNA]</scope>
    <source>
        <strain evidence="7 8">DSM 15344</strain>
    </source>
</reference>
<dbReference type="InterPro" id="IPR036388">
    <property type="entry name" value="WH-like_DNA-bd_sf"/>
</dbReference>
<dbReference type="InterPro" id="IPR005119">
    <property type="entry name" value="LysR_subst-bd"/>
</dbReference>
<feature type="domain" description="HTH lysR-type" evidence="6">
    <location>
        <begin position="44"/>
        <end position="101"/>
    </location>
</feature>
<evidence type="ECO:0000259" key="6">
    <source>
        <dbReference type="PROSITE" id="PS50931"/>
    </source>
</evidence>
<comment type="similarity">
    <text evidence="1">Belongs to the LysR transcriptional regulatory family.</text>
</comment>
<dbReference type="InterPro" id="IPR036390">
    <property type="entry name" value="WH_DNA-bd_sf"/>
</dbReference>
<dbReference type="SUPFAM" id="SSF53850">
    <property type="entry name" value="Periplasmic binding protein-like II"/>
    <property type="match status" value="1"/>
</dbReference>
<organism evidence="7 8">
    <name type="scientific">Caldimonas thermodepolymerans</name>
    <dbReference type="NCBI Taxonomy" id="215580"/>
    <lineage>
        <taxon>Bacteria</taxon>
        <taxon>Pseudomonadati</taxon>
        <taxon>Pseudomonadota</taxon>
        <taxon>Betaproteobacteria</taxon>
        <taxon>Burkholderiales</taxon>
        <taxon>Sphaerotilaceae</taxon>
        <taxon>Caldimonas</taxon>
    </lineage>
</organism>